<keyword evidence="3 4" id="KW-0472">Membrane</keyword>
<dbReference type="PANTHER" id="PTHR23531">
    <property type="entry name" value="QUINOLENE RESISTANCE PROTEIN NORA"/>
    <property type="match status" value="1"/>
</dbReference>
<name>A0A939B581_9BACT</name>
<protein>
    <submittedName>
        <fullName evidence="5">MFS transporter</fullName>
    </submittedName>
</protein>
<dbReference type="SUPFAM" id="SSF103473">
    <property type="entry name" value="MFS general substrate transporter"/>
    <property type="match status" value="1"/>
</dbReference>
<dbReference type="AlphaFoldDB" id="A0A939B581"/>
<comment type="caution">
    <text evidence="5">The sequence shown here is derived from an EMBL/GenBank/DDBJ whole genome shotgun (WGS) entry which is preliminary data.</text>
</comment>
<accession>A0A939B581</accession>
<evidence type="ECO:0000256" key="4">
    <source>
        <dbReference type="SAM" id="Phobius"/>
    </source>
</evidence>
<evidence type="ECO:0000313" key="5">
    <source>
        <dbReference type="EMBL" id="MBM6662261.1"/>
    </source>
</evidence>
<dbReference type="PANTHER" id="PTHR23531:SF1">
    <property type="entry name" value="QUINOLENE RESISTANCE PROTEIN NORA"/>
    <property type="match status" value="1"/>
</dbReference>
<evidence type="ECO:0000256" key="2">
    <source>
        <dbReference type="ARBA" id="ARBA00022989"/>
    </source>
</evidence>
<organism evidence="5 6">
    <name type="scientific">Marseilla massiliensis</name>
    <dbReference type="NCBI Taxonomy" id="1841864"/>
    <lineage>
        <taxon>Bacteria</taxon>
        <taxon>Pseudomonadati</taxon>
        <taxon>Bacteroidota</taxon>
        <taxon>Bacteroidia</taxon>
        <taxon>Bacteroidales</taxon>
        <taxon>Prevotellaceae</taxon>
        <taxon>Marseilla</taxon>
    </lineage>
</organism>
<dbReference type="RefSeq" id="WP_205110543.1">
    <property type="nucleotide sequence ID" value="NZ_JACJJL010000018.1"/>
</dbReference>
<dbReference type="Proteomes" id="UP000764045">
    <property type="component" value="Unassembled WGS sequence"/>
</dbReference>
<sequence length="391" mass="43001">MHTQNTVVHIDVWHKDFWLMVMSTFLLSASVYIQIPALSEWLPSVGLSHVETGAALGALGIGMFLFGPLCSFFVQRFRRNMVCVWAVAGMMATELGQMYADRFEGSPEFALLVIALRFVQGACFGLAQMVLCSTLIIDTTESFQRTEANHIASWFARFSLPLGPLAGYYSYELTGFDGSVIASLACAFLAIVFISMVKFPFKAPGEDTRLFRLDRFFLPQGTLLFANLAVVTTVAGLLLSMPPQPLFFAMLFAGLCLAVISGRFVFRNAELKSEVITGLIIMAASVLAMLTRTQAIVSYMSPLLLGCGIGIIGARFLLFFIKLSRHCQRGTSQSTFILGWESGIAIGLFVGHAAFEGSVHGLLSLALCMLAFAFVLYNFITHKWFMANKNR</sequence>
<gene>
    <name evidence="5" type="ORF">H6B30_10965</name>
</gene>
<evidence type="ECO:0000256" key="3">
    <source>
        <dbReference type="ARBA" id="ARBA00023136"/>
    </source>
</evidence>
<feature type="transmembrane region" description="Helical" evidence="4">
    <location>
        <begin position="112"/>
        <end position="137"/>
    </location>
</feature>
<proteinExistence type="predicted"/>
<feature type="transmembrane region" description="Helical" evidence="4">
    <location>
        <begin position="149"/>
        <end position="169"/>
    </location>
</feature>
<reference evidence="5 6" key="1">
    <citation type="journal article" date="2021" name="Sci. Rep.">
        <title>The distribution of antibiotic resistance genes in chicken gut microbiota commensals.</title>
        <authorList>
            <person name="Juricova H."/>
            <person name="Matiasovicova J."/>
            <person name="Kubasova T."/>
            <person name="Cejkova D."/>
            <person name="Rychlik I."/>
        </authorList>
    </citation>
    <scope>NUCLEOTIDE SEQUENCE [LARGE SCALE GENOMIC DNA]</scope>
    <source>
        <strain evidence="5 6">An819</strain>
    </source>
</reference>
<feature type="transmembrane region" description="Helical" evidence="4">
    <location>
        <begin position="17"/>
        <end position="35"/>
    </location>
</feature>
<keyword evidence="1 4" id="KW-0812">Transmembrane</keyword>
<evidence type="ECO:0000256" key="1">
    <source>
        <dbReference type="ARBA" id="ARBA00022692"/>
    </source>
</evidence>
<feature type="transmembrane region" description="Helical" evidence="4">
    <location>
        <begin position="303"/>
        <end position="323"/>
    </location>
</feature>
<dbReference type="Pfam" id="PF07690">
    <property type="entry name" value="MFS_1"/>
    <property type="match status" value="1"/>
</dbReference>
<keyword evidence="6" id="KW-1185">Reference proteome</keyword>
<keyword evidence="2 4" id="KW-1133">Transmembrane helix</keyword>
<dbReference type="InterPro" id="IPR011701">
    <property type="entry name" value="MFS"/>
</dbReference>
<feature type="transmembrane region" description="Helical" evidence="4">
    <location>
        <begin position="246"/>
        <end position="266"/>
    </location>
</feature>
<feature type="transmembrane region" description="Helical" evidence="4">
    <location>
        <begin position="361"/>
        <end position="380"/>
    </location>
</feature>
<feature type="transmembrane region" description="Helical" evidence="4">
    <location>
        <begin position="222"/>
        <end position="240"/>
    </location>
</feature>
<feature type="transmembrane region" description="Helical" evidence="4">
    <location>
        <begin position="55"/>
        <end position="74"/>
    </location>
</feature>
<feature type="transmembrane region" description="Helical" evidence="4">
    <location>
        <begin position="278"/>
        <end position="297"/>
    </location>
</feature>
<evidence type="ECO:0000313" key="6">
    <source>
        <dbReference type="Proteomes" id="UP000764045"/>
    </source>
</evidence>
<dbReference type="InterPro" id="IPR052714">
    <property type="entry name" value="MFS_Exporter"/>
</dbReference>
<feature type="transmembrane region" description="Helical" evidence="4">
    <location>
        <begin position="81"/>
        <end position="100"/>
    </location>
</feature>
<dbReference type="Gene3D" id="1.20.1250.20">
    <property type="entry name" value="MFS general substrate transporter like domains"/>
    <property type="match status" value="1"/>
</dbReference>
<dbReference type="InterPro" id="IPR036259">
    <property type="entry name" value="MFS_trans_sf"/>
</dbReference>
<feature type="transmembrane region" description="Helical" evidence="4">
    <location>
        <begin position="335"/>
        <end position="355"/>
    </location>
</feature>
<dbReference type="GO" id="GO:0022857">
    <property type="term" value="F:transmembrane transporter activity"/>
    <property type="evidence" value="ECO:0007669"/>
    <property type="project" value="InterPro"/>
</dbReference>
<feature type="transmembrane region" description="Helical" evidence="4">
    <location>
        <begin position="181"/>
        <end position="201"/>
    </location>
</feature>
<dbReference type="EMBL" id="JACJJL010000018">
    <property type="protein sequence ID" value="MBM6662261.1"/>
    <property type="molecule type" value="Genomic_DNA"/>
</dbReference>